<feature type="region of interest" description="Disordered" evidence="1">
    <location>
        <begin position="172"/>
        <end position="263"/>
    </location>
</feature>
<feature type="region of interest" description="Disordered" evidence="1">
    <location>
        <begin position="107"/>
        <end position="144"/>
    </location>
</feature>
<feature type="non-terminal residue" evidence="2">
    <location>
        <position position="1"/>
    </location>
</feature>
<feature type="compositionally biased region" description="Basic and acidic residues" evidence="1">
    <location>
        <begin position="113"/>
        <end position="126"/>
    </location>
</feature>
<feature type="compositionally biased region" description="Polar residues" evidence="1">
    <location>
        <begin position="131"/>
        <end position="144"/>
    </location>
</feature>
<evidence type="ECO:0000313" key="3">
    <source>
        <dbReference type="Proteomes" id="UP000266841"/>
    </source>
</evidence>
<reference evidence="2 3" key="1">
    <citation type="journal article" date="2012" name="Genome Biol.">
        <title>Genome and low-iron response of an oceanic diatom adapted to chronic iron limitation.</title>
        <authorList>
            <person name="Lommer M."/>
            <person name="Specht M."/>
            <person name="Roy A.S."/>
            <person name="Kraemer L."/>
            <person name="Andreson R."/>
            <person name="Gutowska M.A."/>
            <person name="Wolf J."/>
            <person name="Bergner S.V."/>
            <person name="Schilhabel M.B."/>
            <person name="Klostermeier U.C."/>
            <person name="Beiko R.G."/>
            <person name="Rosenstiel P."/>
            <person name="Hippler M."/>
            <person name="Laroche J."/>
        </authorList>
    </citation>
    <scope>NUCLEOTIDE SEQUENCE [LARGE SCALE GENOMIC DNA]</scope>
    <source>
        <strain evidence="2 3">CCMP1005</strain>
    </source>
</reference>
<sequence>WSSWEFALVGLLDAKVDFEVVPKVVRDEPNEPRYLKRMDGEGDEAILRRSFDARETSKFSGRLRAVELWKTPELSHRNLLLLFGATTTILPRRLSRRDSNKPWRIVRSPLGRSAKESGRMERERGADAPIEQSTAGGFGSAATSVAEQPILPRLRRGQVEGASMVPAAVFLGLSDPPRRGNSSAGRETRHGDRRPVHRRNHMDQDSSDVMTLGVSDGLPPSQISARRRKSSAIPDLDSTEKGIQYRGGSAAGSREMFRGEEVH</sequence>
<accession>K0SIG7</accession>
<name>K0SIG7_THAOC</name>
<dbReference type="AlphaFoldDB" id="K0SIG7"/>
<protein>
    <submittedName>
        <fullName evidence="2">Uncharacterized protein</fullName>
    </submittedName>
</protein>
<organism evidence="2 3">
    <name type="scientific">Thalassiosira oceanica</name>
    <name type="common">Marine diatom</name>
    <dbReference type="NCBI Taxonomy" id="159749"/>
    <lineage>
        <taxon>Eukaryota</taxon>
        <taxon>Sar</taxon>
        <taxon>Stramenopiles</taxon>
        <taxon>Ochrophyta</taxon>
        <taxon>Bacillariophyta</taxon>
        <taxon>Coscinodiscophyceae</taxon>
        <taxon>Thalassiosirophycidae</taxon>
        <taxon>Thalassiosirales</taxon>
        <taxon>Thalassiosiraceae</taxon>
        <taxon>Thalassiosira</taxon>
    </lineage>
</organism>
<keyword evidence="3" id="KW-1185">Reference proteome</keyword>
<proteinExistence type="predicted"/>
<dbReference type="Proteomes" id="UP000266841">
    <property type="component" value="Unassembled WGS sequence"/>
</dbReference>
<evidence type="ECO:0000313" key="2">
    <source>
        <dbReference type="EMBL" id="EJK58292.1"/>
    </source>
</evidence>
<comment type="caution">
    <text evidence="2">The sequence shown here is derived from an EMBL/GenBank/DDBJ whole genome shotgun (WGS) entry which is preliminary data.</text>
</comment>
<dbReference type="EMBL" id="AGNL01025667">
    <property type="protein sequence ID" value="EJK58292.1"/>
    <property type="molecule type" value="Genomic_DNA"/>
</dbReference>
<gene>
    <name evidence="2" type="ORF">THAOC_21599</name>
</gene>
<evidence type="ECO:0000256" key="1">
    <source>
        <dbReference type="SAM" id="MobiDB-lite"/>
    </source>
</evidence>